<protein>
    <submittedName>
        <fullName evidence="2">Uncharacterized protein</fullName>
    </submittedName>
</protein>
<feature type="region of interest" description="Disordered" evidence="1">
    <location>
        <begin position="1"/>
        <end position="22"/>
    </location>
</feature>
<comment type="caution">
    <text evidence="2">The sequence shown here is derived from an EMBL/GenBank/DDBJ whole genome shotgun (WGS) entry which is preliminary data.</text>
</comment>
<proteinExistence type="predicted"/>
<sequence length="237" mass="25981">MGKRRGGGGSKKPPPNTLTASNKSFVVNTKSGNHNPKSLLKLEHLQNLASFVVNTKSGNHNPKSLLKLEHLQNLASWASEEASTPSLAAFFGRQFASSAEVLGVPLDPYALFQCQRLVSNIIKLQNLQVLSFLTNNSGEAKQLQLASFVPALVEFYVPSVLQEEDSLAPQTLPDIHPIRFPLLQLCILLQFLTCPQLALEFMPLHEPLKLRTQSITFHALPSASVTVNTIVFTITAF</sequence>
<accession>A0A5N5P1U0</accession>
<keyword evidence="3" id="KW-1185">Reference proteome</keyword>
<dbReference type="PANTHER" id="PTHR36072:SF2">
    <property type="entry name" value="OS01G0531000 PROTEIN"/>
    <property type="match status" value="1"/>
</dbReference>
<evidence type="ECO:0000313" key="3">
    <source>
        <dbReference type="Proteomes" id="UP000326939"/>
    </source>
</evidence>
<evidence type="ECO:0000256" key="1">
    <source>
        <dbReference type="SAM" id="MobiDB-lite"/>
    </source>
</evidence>
<organism evidence="2 3">
    <name type="scientific">Salix brachista</name>
    <dbReference type="NCBI Taxonomy" id="2182728"/>
    <lineage>
        <taxon>Eukaryota</taxon>
        <taxon>Viridiplantae</taxon>
        <taxon>Streptophyta</taxon>
        <taxon>Embryophyta</taxon>
        <taxon>Tracheophyta</taxon>
        <taxon>Spermatophyta</taxon>
        <taxon>Magnoliopsida</taxon>
        <taxon>eudicotyledons</taxon>
        <taxon>Gunneridae</taxon>
        <taxon>Pentapetalae</taxon>
        <taxon>rosids</taxon>
        <taxon>fabids</taxon>
        <taxon>Malpighiales</taxon>
        <taxon>Salicaceae</taxon>
        <taxon>Saliceae</taxon>
        <taxon>Salix</taxon>
    </lineage>
</organism>
<name>A0A5N5P1U0_9ROSI</name>
<dbReference type="EMBL" id="VDCV01000001">
    <property type="protein sequence ID" value="KAB5573572.1"/>
    <property type="molecule type" value="Genomic_DNA"/>
</dbReference>
<dbReference type="PANTHER" id="PTHR36072">
    <property type="entry name" value="OS01G0541600 PROTEIN"/>
    <property type="match status" value="1"/>
</dbReference>
<reference evidence="3" key="1">
    <citation type="journal article" date="2019" name="Gigascience">
        <title>De novo genome assembly of the endangered Acer yangbiense, a plant species with extremely small populations endemic to Yunnan Province, China.</title>
        <authorList>
            <person name="Yang J."/>
            <person name="Wariss H.M."/>
            <person name="Tao L."/>
            <person name="Zhang R."/>
            <person name="Yun Q."/>
            <person name="Hollingsworth P."/>
            <person name="Dao Z."/>
            <person name="Luo G."/>
            <person name="Guo H."/>
            <person name="Ma Y."/>
            <person name="Sun W."/>
        </authorList>
    </citation>
    <scope>NUCLEOTIDE SEQUENCE [LARGE SCALE GENOMIC DNA]</scope>
    <source>
        <strain evidence="3">cv. br00</strain>
    </source>
</reference>
<dbReference type="Proteomes" id="UP000326939">
    <property type="component" value="Chromosome 1"/>
</dbReference>
<gene>
    <name evidence="2" type="ORF">DKX38_000766</name>
</gene>
<evidence type="ECO:0000313" key="2">
    <source>
        <dbReference type="EMBL" id="KAB5573572.1"/>
    </source>
</evidence>
<dbReference type="AlphaFoldDB" id="A0A5N5P1U0"/>